<keyword evidence="1 5" id="KW-0963">Cytoplasm</keyword>
<keyword evidence="7" id="KW-1185">Reference proteome</keyword>
<keyword evidence="3 5" id="KW-0456">Lyase</keyword>
<evidence type="ECO:0000256" key="3">
    <source>
        <dbReference type="ARBA" id="ARBA00023239"/>
    </source>
</evidence>
<comment type="function">
    <text evidence="5">Removes the pyruvyl group from chorismate, with concomitant aromatization of the ring, to provide 4-hydroxybenzoate (4HB) for the ubiquinone pathway.</text>
</comment>
<reference evidence="6 7" key="1">
    <citation type="submission" date="2020-02" db="EMBL/GenBank/DDBJ databases">
        <title>Nitrogenibacter mangrovi gen. nov., sp. nov. isolated from mangrove sediment, a denitrifying betaproteobacterium.</title>
        <authorList>
            <person name="Liao H."/>
            <person name="Tian Y."/>
        </authorList>
    </citation>
    <scope>NUCLEOTIDE SEQUENCE [LARGE SCALE GENOMIC DNA]</scope>
    <source>
        <strain evidence="6 7">M9-3-2</strain>
    </source>
</reference>
<feature type="binding site" evidence="5">
    <location>
        <position position="178"/>
    </location>
    <ligand>
        <name>substrate</name>
    </ligand>
</feature>
<sequence>MTSIRPHFPADPWLSRPPRATVAARLRPWLVDPHSLTARIRARCGDFHVAVVRQALVRPHADEAAALGLAARERAWLREVWLLADGVPVVYARSVLARRHLRGPWRLFQGIGARPLGAALFSDPRIERQPLHCARLDGRDARYHRLVTLLNGRVALPPALWARRSAFRLRGRSLLVSEIFLPTILRLDP</sequence>
<feature type="binding site" evidence="5">
    <location>
        <position position="116"/>
    </location>
    <ligand>
        <name>substrate</name>
    </ligand>
</feature>
<dbReference type="GO" id="GO:0042866">
    <property type="term" value="P:pyruvate biosynthetic process"/>
    <property type="evidence" value="ECO:0007669"/>
    <property type="project" value="UniProtKB-UniRule"/>
</dbReference>
<evidence type="ECO:0000256" key="4">
    <source>
        <dbReference type="ARBA" id="ARBA00023317"/>
    </source>
</evidence>
<organism evidence="6 7">
    <name type="scientific">Nitrogeniibacter mangrovi</name>
    <dbReference type="NCBI Taxonomy" id="2016596"/>
    <lineage>
        <taxon>Bacteria</taxon>
        <taxon>Pseudomonadati</taxon>
        <taxon>Pseudomonadota</taxon>
        <taxon>Betaproteobacteria</taxon>
        <taxon>Rhodocyclales</taxon>
        <taxon>Zoogloeaceae</taxon>
        <taxon>Nitrogeniibacter</taxon>
    </lineage>
</organism>
<dbReference type="SUPFAM" id="SSF64288">
    <property type="entry name" value="Chorismate lyase-like"/>
    <property type="match status" value="1"/>
</dbReference>
<dbReference type="AlphaFoldDB" id="A0A6C1B182"/>
<dbReference type="EC" id="4.1.3.40" evidence="5"/>
<comment type="pathway">
    <text evidence="5">Cofactor biosynthesis; ubiquinone biosynthesis.</text>
</comment>
<dbReference type="InterPro" id="IPR028978">
    <property type="entry name" value="Chorismate_lyase_/UTRA_dom_sf"/>
</dbReference>
<evidence type="ECO:0000313" key="7">
    <source>
        <dbReference type="Proteomes" id="UP000501991"/>
    </source>
</evidence>
<dbReference type="InterPro" id="IPR007440">
    <property type="entry name" value="Chorismate--pyruvate_lyase"/>
</dbReference>
<comment type="subcellular location">
    <subcellularLocation>
        <location evidence="5">Cytoplasm</location>
    </subcellularLocation>
</comment>
<dbReference type="PANTHER" id="PTHR38683:SF1">
    <property type="entry name" value="CHORISMATE PYRUVATE-LYASE"/>
    <property type="match status" value="1"/>
</dbReference>
<dbReference type="HAMAP" id="MF_01632">
    <property type="entry name" value="UbiC"/>
    <property type="match status" value="1"/>
</dbReference>
<comment type="caution">
    <text evidence="5">Lacks conserved residue(s) required for the propagation of feature annotation.</text>
</comment>
<dbReference type="PANTHER" id="PTHR38683">
    <property type="entry name" value="CHORISMATE PYRUVATE-LYASE"/>
    <property type="match status" value="1"/>
</dbReference>
<keyword evidence="2 5" id="KW-0831">Ubiquinone biosynthesis</keyword>
<dbReference type="GO" id="GO:0005829">
    <property type="term" value="C:cytosol"/>
    <property type="evidence" value="ECO:0007669"/>
    <property type="project" value="TreeGrafter"/>
</dbReference>
<comment type="similarity">
    <text evidence="5">Belongs to the UbiC family.</text>
</comment>
<dbReference type="GO" id="GO:0006744">
    <property type="term" value="P:ubiquinone biosynthetic process"/>
    <property type="evidence" value="ECO:0007669"/>
    <property type="project" value="UniProtKB-UniRule"/>
</dbReference>
<dbReference type="Pfam" id="PF04345">
    <property type="entry name" value="Chor_lyase"/>
    <property type="match status" value="1"/>
</dbReference>
<protein>
    <recommendedName>
        <fullName evidence="5">Probable chorismate pyruvate-lyase</fullName>
        <shortName evidence="5">CL</shortName>
        <shortName evidence="5">CPL</shortName>
        <ecNumber evidence="5">4.1.3.40</ecNumber>
    </recommendedName>
</protein>
<evidence type="ECO:0000256" key="5">
    <source>
        <dbReference type="HAMAP-Rule" id="MF_01632"/>
    </source>
</evidence>
<evidence type="ECO:0000256" key="2">
    <source>
        <dbReference type="ARBA" id="ARBA00022688"/>
    </source>
</evidence>
<evidence type="ECO:0000313" key="6">
    <source>
        <dbReference type="EMBL" id="QID16749.1"/>
    </source>
</evidence>
<accession>A0A6C1B182</accession>
<keyword evidence="4 5" id="KW-0670">Pyruvate</keyword>
<proteinExistence type="inferred from homology"/>
<feature type="binding site" evidence="5">
    <location>
        <position position="78"/>
    </location>
    <ligand>
        <name>substrate</name>
    </ligand>
</feature>
<dbReference type="KEGG" id="azq:G3580_03330"/>
<evidence type="ECO:0000256" key="1">
    <source>
        <dbReference type="ARBA" id="ARBA00022490"/>
    </source>
</evidence>
<gene>
    <name evidence="5" type="primary">ubiC</name>
    <name evidence="6" type="ORF">G3580_03330</name>
</gene>
<name>A0A6C1B182_9RHOO</name>
<comment type="catalytic activity">
    <reaction evidence="5">
        <text>chorismate = 4-hydroxybenzoate + pyruvate</text>
        <dbReference type="Rhea" id="RHEA:16505"/>
        <dbReference type="ChEBI" id="CHEBI:15361"/>
        <dbReference type="ChEBI" id="CHEBI:17879"/>
        <dbReference type="ChEBI" id="CHEBI:29748"/>
        <dbReference type="EC" id="4.1.3.40"/>
    </reaction>
</comment>
<dbReference type="GO" id="GO:0008813">
    <property type="term" value="F:chorismate lyase activity"/>
    <property type="evidence" value="ECO:0007669"/>
    <property type="project" value="UniProtKB-UniRule"/>
</dbReference>
<dbReference type="Gene3D" id="3.40.1410.10">
    <property type="entry name" value="Chorismate lyase-like"/>
    <property type="match status" value="1"/>
</dbReference>
<dbReference type="UniPathway" id="UPA00232"/>
<dbReference type="EMBL" id="CP048836">
    <property type="protein sequence ID" value="QID16749.1"/>
    <property type="molecule type" value="Genomic_DNA"/>
</dbReference>
<dbReference type="RefSeq" id="WP_173763917.1">
    <property type="nucleotide sequence ID" value="NZ_CP048836.1"/>
</dbReference>
<dbReference type="Proteomes" id="UP000501991">
    <property type="component" value="Chromosome"/>
</dbReference>